<dbReference type="AlphaFoldDB" id="A0A0F9IXL3"/>
<organism evidence="2">
    <name type="scientific">marine sediment metagenome</name>
    <dbReference type="NCBI Taxonomy" id="412755"/>
    <lineage>
        <taxon>unclassified sequences</taxon>
        <taxon>metagenomes</taxon>
        <taxon>ecological metagenomes</taxon>
    </lineage>
</organism>
<name>A0A0F9IXL3_9ZZZZ</name>
<dbReference type="EMBL" id="LAZR01012848">
    <property type="protein sequence ID" value="KKM24799.1"/>
    <property type="molecule type" value="Genomic_DNA"/>
</dbReference>
<dbReference type="Pfam" id="PF00753">
    <property type="entry name" value="Lactamase_B"/>
    <property type="match status" value="1"/>
</dbReference>
<feature type="non-terminal residue" evidence="2">
    <location>
        <position position="77"/>
    </location>
</feature>
<evidence type="ECO:0000313" key="2">
    <source>
        <dbReference type="EMBL" id="KKM24799.1"/>
    </source>
</evidence>
<dbReference type="InterPro" id="IPR001279">
    <property type="entry name" value="Metallo-B-lactamas"/>
</dbReference>
<sequence>MVFEIEESGIRKNPNLFDVRAIQDGTKSQNFLSTWVYKDEDLCFVVDPGPTSVINSLKQTLSSLGVGELDLNYILLT</sequence>
<reference evidence="2" key="1">
    <citation type="journal article" date="2015" name="Nature">
        <title>Complex archaea that bridge the gap between prokaryotes and eukaryotes.</title>
        <authorList>
            <person name="Spang A."/>
            <person name="Saw J.H."/>
            <person name="Jorgensen S.L."/>
            <person name="Zaremba-Niedzwiedzka K."/>
            <person name="Martijn J."/>
            <person name="Lind A.E."/>
            <person name="van Eijk R."/>
            <person name="Schleper C."/>
            <person name="Guy L."/>
            <person name="Ettema T.J."/>
        </authorList>
    </citation>
    <scope>NUCLEOTIDE SEQUENCE</scope>
</reference>
<gene>
    <name evidence="2" type="ORF">LCGC14_1601470</name>
</gene>
<comment type="caution">
    <text evidence="2">The sequence shown here is derived from an EMBL/GenBank/DDBJ whole genome shotgun (WGS) entry which is preliminary data.</text>
</comment>
<dbReference type="InterPro" id="IPR036866">
    <property type="entry name" value="RibonucZ/Hydroxyglut_hydro"/>
</dbReference>
<accession>A0A0F9IXL3</accession>
<feature type="domain" description="Metallo-beta-lactamase" evidence="1">
    <location>
        <begin position="33"/>
        <end position="77"/>
    </location>
</feature>
<evidence type="ECO:0000259" key="1">
    <source>
        <dbReference type="Pfam" id="PF00753"/>
    </source>
</evidence>
<proteinExistence type="predicted"/>
<dbReference type="SUPFAM" id="SSF56281">
    <property type="entry name" value="Metallo-hydrolase/oxidoreductase"/>
    <property type="match status" value="1"/>
</dbReference>
<protein>
    <recommendedName>
        <fullName evidence="1">Metallo-beta-lactamase domain-containing protein</fullName>
    </recommendedName>
</protein>